<name>A0A0E9WBK3_ANGAN</name>
<dbReference type="AlphaFoldDB" id="A0A0E9WBK3"/>
<dbReference type="EMBL" id="GBXM01021627">
    <property type="protein sequence ID" value="JAH86950.1"/>
    <property type="molecule type" value="Transcribed_RNA"/>
</dbReference>
<proteinExistence type="predicted"/>
<organism evidence="1">
    <name type="scientific">Anguilla anguilla</name>
    <name type="common">European freshwater eel</name>
    <name type="synonym">Muraena anguilla</name>
    <dbReference type="NCBI Taxonomy" id="7936"/>
    <lineage>
        <taxon>Eukaryota</taxon>
        <taxon>Metazoa</taxon>
        <taxon>Chordata</taxon>
        <taxon>Craniata</taxon>
        <taxon>Vertebrata</taxon>
        <taxon>Euteleostomi</taxon>
        <taxon>Actinopterygii</taxon>
        <taxon>Neopterygii</taxon>
        <taxon>Teleostei</taxon>
        <taxon>Anguilliformes</taxon>
        <taxon>Anguillidae</taxon>
        <taxon>Anguilla</taxon>
    </lineage>
</organism>
<accession>A0A0E9WBK3</accession>
<evidence type="ECO:0000313" key="1">
    <source>
        <dbReference type="EMBL" id="JAH86950.1"/>
    </source>
</evidence>
<reference evidence="1" key="1">
    <citation type="submission" date="2014-11" db="EMBL/GenBank/DDBJ databases">
        <authorList>
            <person name="Amaro Gonzalez C."/>
        </authorList>
    </citation>
    <scope>NUCLEOTIDE SEQUENCE</scope>
</reference>
<sequence>MQVAWQYQPTRYITLSIFDVGNFSIGTVMTEIWFCQVMVSQLTTPRCVQLASEQCESVS</sequence>
<protein>
    <submittedName>
        <fullName evidence="1">Uncharacterized protein</fullName>
    </submittedName>
</protein>
<reference evidence="1" key="2">
    <citation type="journal article" date="2015" name="Fish Shellfish Immunol.">
        <title>Early steps in the European eel (Anguilla anguilla)-Vibrio vulnificus interaction in the gills: Role of the RtxA13 toxin.</title>
        <authorList>
            <person name="Callol A."/>
            <person name="Pajuelo D."/>
            <person name="Ebbesson L."/>
            <person name="Teles M."/>
            <person name="MacKenzie S."/>
            <person name="Amaro C."/>
        </authorList>
    </citation>
    <scope>NUCLEOTIDE SEQUENCE</scope>
</reference>